<proteinExistence type="predicted"/>
<dbReference type="PROSITE" id="PS50053">
    <property type="entry name" value="UBIQUITIN_2"/>
    <property type="match status" value="1"/>
</dbReference>
<feature type="transmembrane region" description="Helical" evidence="2">
    <location>
        <begin position="325"/>
        <end position="342"/>
    </location>
</feature>
<feature type="compositionally biased region" description="Low complexity" evidence="1">
    <location>
        <begin position="301"/>
        <end position="312"/>
    </location>
</feature>
<dbReference type="Proteomes" id="UP001378592">
    <property type="component" value="Unassembled WGS sequence"/>
</dbReference>
<evidence type="ECO:0000256" key="1">
    <source>
        <dbReference type="SAM" id="MobiDB-lite"/>
    </source>
</evidence>
<dbReference type="InterPro" id="IPR040352">
    <property type="entry name" value="TMUB1/2"/>
</dbReference>
<evidence type="ECO:0000313" key="4">
    <source>
        <dbReference type="EMBL" id="KAK7872192.1"/>
    </source>
</evidence>
<feature type="region of interest" description="Disordered" evidence="1">
    <location>
        <begin position="289"/>
        <end position="312"/>
    </location>
</feature>
<evidence type="ECO:0000259" key="3">
    <source>
        <dbReference type="PROSITE" id="PS50053"/>
    </source>
</evidence>
<dbReference type="PANTHER" id="PTHR14557">
    <property type="entry name" value="PROTEIN C7ORF21"/>
    <property type="match status" value="1"/>
</dbReference>
<evidence type="ECO:0000313" key="5">
    <source>
        <dbReference type="Proteomes" id="UP001378592"/>
    </source>
</evidence>
<dbReference type="CDD" id="cd17057">
    <property type="entry name" value="Ubl_TMUB1_like"/>
    <property type="match status" value="1"/>
</dbReference>
<feature type="compositionally biased region" description="Polar residues" evidence="1">
    <location>
        <begin position="71"/>
        <end position="82"/>
    </location>
</feature>
<feature type="region of interest" description="Disordered" evidence="1">
    <location>
        <begin position="55"/>
        <end position="112"/>
    </location>
</feature>
<dbReference type="AlphaFoldDB" id="A0AAN9W6E3"/>
<keyword evidence="2" id="KW-0472">Membrane</keyword>
<name>A0AAN9W6E3_9ORTH</name>
<feature type="domain" description="Ubiquitin-like" evidence="3">
    <location>
        <begin position="212"/>
        <end position="288"/>
    </location>
</feature>
<keyword evidence="5" id="KW-1185">Reference proteome</keyword>
<dbReference type="PANTHER" id="PTHR14557:SF5">
    <property type="entry name" value="UBIQUITIN-LIKE DOMAIN-CONTAINING PROTEIN"/>
    <property type="match status" value="1"/>
</dbReference>
<keyword evidence="2" id="KW-0812">Transmembrane</keyword>
<accession>A0AAN9W6E3</accession>
<feature type="region of interest" description="Disordered" evidence="1">
    <location>
        <begin position="169"/>
        <end position="206"/>
    </location>
</feature>
<dbReference type="Pfam" id="PF00240">
    <property type="entry name" value="ubiquitin"/>
    <property type="match status" value="1"/>
</dbReference>
<feature type="transmembrane region" description="Helical" evidence="2">
    <location>
        <begin position="12"/>
        <end position="30"/>
    </location>
</feature>
<evidence type="ECO:0000256" key="2">
    <source>
        <dbReference type="SAM" id="Phobius"/>
    </source>
</evidence>
<organism evidence="4 5">
    <name type="scientific">Gryllus longicercus</name>
    <dbReference type="NCBI Taxonomy" id="2509291"/>
    <lineage>
        <taxon>Eukaryota</taxon>
        <taxon>Metazoa</taxon>
        <taxon>Ecdysozoa</taxon>
        <taxon>Arthropoda</taxon>
        <taxon>Hexapoda</taxon>
        <taxon>Insecta</taxon>
        <taxon>Pterygota</taxon>
        <taxon>Neoptera</taxon>
        <taxon>Polyneoptera</taxon>
        <taxon>Orthoptera</taxon>
        <taxon>Ensifera</taxon>
        <taxon>Gryllidea</taxon>
        <taxon>Grylloidea</taxon>
        <taxon>Gryllidae</taxon>
        <taxon>Gryllinae</taxon>
        <taxon>Gryllus</taxon>
    </lineage>
</organism>
<dbReference type="EMBL" id="JAZDUA010000028">
    <property type="protein sequence ID" value="KAK7872192.1"/>
    <property type="molecule type" value="Genomic_DNA"/>
</dbReference>
<feature type="compositionally biased region" description="Basic and acidic residues" evidence="1">
    <location>
        <begin position="179"/>
        <end position="192"/>
    </location>
</feature>
<sequence length="383" mass="42207">MPIIEGVGDEVIQFFIVIILILIGIIAWRSTGLSERQIIRTVLILERRSRHQVLAELPTSTSTPSAAIENNIDTGQETSSSDEVPEEGTSDSHARPKENDHPTEAAGSSQAVQSDACLDLNDSCRQELNVELAAAVNDLSSEVGNQSNEEPLSSVLRQRRLAFFQSRQETLLDTPNTNDNRHSPCDSVRQSDLEETLEASSSDMKTPLPGNIRIRLKYLNDDQKLVEGRLEELLGDFKRRHFGIELAADKLVRLIFNGQVLQRDSDTLQSLGLFDNCVVHCLVHQQRTRSSSNTNGRPSRRGSSTASASGSNAANEAAAQRDWDLGNLLFFSLSVLLGIAWYCRYQYAALFNTTTTVALAGMTGVLVVSLVGLYLPDPDFVRH</sequence>
<gene>
    <name evidence="4" type="ORF">R5R35_001753</name>
</gene>
<keyword evidence="2" id="KW-1133">Transmembrane helix</keyword>
<feature type="compositionally biased region" description="Polar residues" evidence="1">
    <location>
        <begin position="169"/>
        <end position="178"/>
    </location>
</feature>
<feature type="transmembrane region" description="Helical" evidence="2">
    <location>
        <begin position="354"/>
        <end position="375"/>
    </location>
</feature>
<dbReference type="Gene3D" id="3.10.20.90">
    <property type="entry name" value="Phosphatidylinositol 3-kinase Catalytic Subunit, Chain A, domain 1"/>
    <property type="match status" value="1"/>
</dbReference>
<comment type="caution">
    <text evidence="4">The sequence shown here is derived from an EMBL/GenBank/DDBJ whole genome shotgun (WGS) entry which is preliminary data.</text>
</comment>
<dbReference type="InterPro" id="IPR000626">
    <property type="entry name" value="Ubiquitin-like_dom"/>
</dbReference>
<protein>
    <recommendedName>
        <fullName evidence="3">Ubiquitin-like domain-containing protein</fullName>
    </recommendedName>
</protein>
<feature type="compositionally biased region" description="Basic and acidic residues" evidence="1">
    <location>
        <begin position="90"/>
        <end position="103"/>
    </location>
</feature>
<reference evidence="4 5" key="1">
    <citation type="submission" date="2024-03" db="EMBL/GenBank/DDBJ databases">
        <title>The genome assembly and annotation of the cricket Gryllus longicercus Weissman &amp; Gray.</title>
        <authorList>
            <person name="Szrajer S."/>
            <person name="Gray D."/>
            <person name="Ylla G."/>
        </authorList>
    </citation>
    <scope>NUCLEOTIDE SEQUENCE [LARGE SCALE GENOMIC DNA]</scope>
    <source>
        <strain evidence="4">DAG 2021-001</strain>
        <tissue evidence="4">Whole body minus gut</tissue>
    </source>
</reference>
<dbReference type="GO" id="GO:0036503">
    <property type="term" value="P:ERAD pathway"/>
    <property type="evidence" value="ECO:0007669"/>
    <property type="project" value="InterPro"/>
</dbReference>
<dbReference type="SUPFAM" id="SSF54236">
    <property type="entry name" value="Ubiquitin-like"/>
    <property type="match status" value="1"/>
</dbReference>
<dbReference type="InterPro" id="IPR029071">
    <property type="entry name" value="Ubiquitin-like_domsf"/>
</dbReference>